<sequence length="176" mass="19533">MSSPSSNIHRTRPQPRKVARARMRLLLEDAEEAARAAELANLCEPESEVNLSFLERQRISDAPGPSIPASTTEPADDVDRTLGHISSNGIKPVTSCKGKVEQIEWDGELDELKREKAYAEVIWDLESRFRAKSEKLCKSSVIAERPYPCMFSSLAEAPPISASPPGWLGRVEGFER</sequence>
<evidence type="ECO:0000313" key="2">
    <source>
        <dbReference type="EMBL" id="KAF7365860.1"/>
    </source>
</evidence>
<evidence type="ECO:0000313" key="3">
    <source>
        <dbReference type="Proteomes" id="UP000620124"/>
    </source>
</evidence>
<dbReference type="OrthoDB" id="2505473at2759"/>
<dbReference type="AlphaFoldDB" id="A0A8H7D928"/>
<accession>A0A8H7D928</accession>
<comment type="caution">
    <text evidence="2">The sequence shown here is derived from an EMBL/GenBank/DDBJ whole genome shotgun (WGS) entry which is preliminary data.</text>
</comment>
<reference evidence="2" key="1">
    <citation type="submission" date="2020-05" db="EMBL/GenBank/DDBJ databases">
        <title>Mycena genomes resolve the evolution of fungal bioluminescence.</title>
        <authorList>
            <person name="Tsai I.J."/>
        </authorList>
    </citation>
    <scope>NUCLEOTIDE SEQUENCE</scope>
    <source>
        <strain evidence="2">CCC161011</strain>
    </source>
</reference>
<evidence type="ECO:0000256" key="1">
    <source>
        <dbReference type="SAM" id="MobiDB-lite"/>
    </source>
</evidence>
<dbReference type="Proteomes" id="UP000620124">
    <property type="component" value="Unassembled WGS sequence"/>
</dbReference>
<gene>
    <name evidence="2" type="ORF">MVEN_00460400</name>
</gene>
<protein>
    <submittedName>
        <fullName evidence="2">Uncharacterized protein</fullName>
    </submittedName>
</protein>
<feature type="region of interest" description="Disordered" evidence="1">
    <location>
        <begin position="60"/>
        <end position="86"/>
    </location>
</feature>
<dbReference type="EMBL" id="JACAZI010000003">
    <property type="protein sequence ID" value="KAF7365860.1"/>
    <property type="molecule type" value="Genomic_DNA"/>
</dbReference>
<keyword evidence="3" id="KW-1185">Reference proteome</keyword>
<organism evidence="2 3">
    <name type="scientific">Mycena venus</name>
    <dbReference type="NCBI Taxonomy" id="2733690"/>
    <lineage>
        <taxon>Eukaryota</taxon>
        <taxon>Fungi</taxon>
        <taxon>Dikarya</taxon>
        <taxon>Basidiomycota</taxon>
        <taxon>Agaricomycotina</taxon>
        <taxon>Agaricomycetes</taxon>
        <taxon>Agaricomycetidae</taxon>
        <taxon>Agaricales</taxon>
        <taxon>Marasmiineae</taxon>
        <taxon>Mycenaceae</taxon>
        <taxon>Mycena</taxon>
    </lineage>
</organism>
<name>A0A8H7D928_9AGAR</name>
<proteinExistence type="predicted"/>